<name>A0A2G2VFR6_CAPBA</name>
<dbReference type="EMBL" id="MLFT02000012">
    <property type="protein sequence ID" value="PHT31831.1"/>
    <property type="molecule type" value="Genomic_DNA"/>
</dbReference>
<sequence>MWAVYFPEWQVGEESFLVLEELQMHWCNKLMEIPETFGDITSLKSIQLHGCPQLENSALRIKEYVAEMTGEEDKLEGKCKIIMLIQFSQAVFEVPNTELNRYSSSAPETYQELC</sequence>
<comment type="caution">
    <text evidence="1">The sequence shown here is derived from an EMBL/GenBank/DDBJ whole genome shotgun (WGS) entry which is preliminary data.</text>
</comment>
<reference evidence="2" key="2">
    <citation type="journal article" date="2017" name="J. Anim. Genet.">
        <title>Multiple reference genome sequences of hot pepper reveal the massive evolution of plant disease resistance genes by retroduplication.</title>
        <authorList>
            <person name="Kim S."/>
            <person name="Park J."/>
            <person name="Yeom S.-I."/>
            <person name="Kim Y.-M."/>
            <person name="Seo E."/>
            <person name="Kim K.-T."/>
            <person name="Kim M.-S."/>
            <person name="Lee J.M."/>
            <person name="Cheong K."/>
            <person name="Shin H.-S."/>
            <person name="Kim S.-B."/>
            <person name="Han K."/>
            <person name="Lee J."/>
            <person name="Park M."/>
            <person name="Lee H.-A."/>
            <person name="Lee H.-Y."/>
            <person name="Lee Y."/>
            <person name="Oh S."/>
            <person name="Lee J.H."/>
            <person name="Choi E."/>
            <person name="Choi E."/>
            <person name="Lee S.E."/>
            <person name="Jeon J."/>
            <person name="Kim H."/>
            <person name="Choi G."/>
            <person name="Song H."/>
            <person name="Lee J."/>
            <person name="Lee S.-C."/>
            <person name="Kwon J.-K."/>
            <person name="Lee H.-Y."/>
            <person name="Koo N."/>
            <person name="Hong Y."/>
            <person name="Kim R.W."/>
            <person name="Kang W.-H."/>
            <person name="Huh J.H."/>
            <person name="Kang B.-C."/>
            <person name="Yang T.-J."/>
            <person name="Lee Y.-H."/>
            <person name="Bennetzen J.L."/>
            <person name="Choi D."/>
        </authorList>
    </citation>
    <scope>NUCLEOTIDE SEQUENCE [LARGE SCALE GENOMIC DNA]</scope>
    <source>
        <strain evidence="2">cv. PBC81</strain>
    </source>
</reference>
<protein>
    <submittedName>
        <fullName evidence="1">Uncharacterized protein</fullName>
    </submittedName>
</protein>
<dbReference type="InterPro" id="IPR032675">
    <property type="entry name" value="LRR_dom_sf"/>
</dbReference>
<reference evidence="1 2" key="1">
    <citation type="journal article" date="2017" name="Genome Biol.">
        <title>New reference genome sequences of hot pepper reveal the massive evolution of plant disease-resistance genes by retroduplication.</title>
        <authorList>
            <person name="Kim S."/>
            <person name="Park J."/>
            <person name="Yeom S.I."/>
            <person name="Kim Y.M."/>
            <person name="Seo E."/>
            <person name="Kim K.T."/>
            <person name="Kim M.S."/>
            <person name="Lee J.M."/>
            <person name="Cheong K."/>
            <person name="Shin H.S."/>
            <person name="Kim S.B."/>
            <person name="Han K."/>
            <person name="Lee J."/>
            <person name="Park M."/>
            <person name="Lee H.A."/>
            <person name="Lee H.Y."/>
            <person name="Lee Y."/>
            <person name="Oh S."/>
            <person name="Lee J.H."/>
            <person name="Choi E."/>
            <person name="Choi E."/>
            <person name="Lee S.E."/>
            <person name="Jeon J."/>
            <person name="Kim H."/>
            <person name="Choi G."/>
            <person name="Song H."/>
            <person name="Lee J."/>
            <person name="Lee S.C."/>
            <person name="Kwon J.K."/>
            <person name="Lee H.Y."/>
            <person name="Koo N."/>
            <person name="Hong Y."/>
            <person name="Kim R.W."/>
            <person name="Kang W.H."/>
            <person name="Huh J.H."/>
            <person name="Kang B.C."/>
            <person name="Yang T.J."/>
            <person name="Lee Y.H."/>
            <person name="Bennetzen J.L."/>
            <person name="Choi D."/>
        </authorList>
    </citation>
    <scope>NUCLEOTIDE SEQUENCE [LARGE SCALE GENOMIC DNA]</scope>
    <source>
        <strain evidence="2">cv. PBC81</strain>
    </source>
</reference>
<dbReference type="PANTHER" id="PTHR15140">
    <property type="entry name" value="TUBULIN-SPECIFIC CHAPERONE E"/>
    <property type="match status" value="1"/>
</dbReference>
<keyword evidence="2" id="KW-1185">Reference proteome</keyword>
<dbReference type="Proteomes" id="UP000224567">
    <property type="component" value="Unassembled WGS sequence"/>
</dbReference>
<evidence type="ECO:0000313" key="2">
    <source>
        <dbReference type="Proteomes" id="UP000224567"/>
    </source>
</evidence>
<dbReference type="AlphaFoldDB" id="A0A2G2VFR6"/>
<proteinExistence type="predicted"/>
<dbReference type="PANTHER" id="PTHR15140:SF38">
    <property type="entry name" value="NB-ARC DOMAIN-CONTAINING PROTEIN"/>
    <property type="match status" value="1"/>
</dbReference>
<dbReference type="Gene3D" id="3.80.10.10">
    <property type="entry name" value="Ribonuclease Inhibitor"/>
    <property type="match status" value="1"/>
</dbReference>
<organism evidence="1 2">
    <name type="scientific">Capsicum baccatum</name>
    <name type="common">Peruvian pepper</name>
    <dbReference type="NCBI Taxonomy" id="33114"/>
    <lineage>
        <taxon>Eukaryota</taxon>
        <taxon>Viridiplantae</taxon>
        <taxon>Streptophyta</taxon>
        <taxon>Embryophyta</taxon>
        <taxon>Tracheophyta</taxon>
        <taxon>Spermatophyta</taxon>
        <taxon>Magnoliopsida</taxon>
        <taxon>eudicotyledons</taxon>
        <taxon>Gunneridae</taxon>
        <taxon>Pentapetalae</taxon>
        <taxon>asterids</taxon>
        <taxon>lamiids</taxon>
        <taxon>Solanales</taxon>
        <taxon>Solanaceae</taxon>
        <taxon>Solanoideae</taxon>
        <taxon>Capsiceae</taxon>
        <taxon>Capsicum</taxon>
    </lineage>
</organism>
<gene>
    <name evidence="1" type="ORF">CQW23_28168</name>
</gene>
<dbReference type="OrthoDB" id="1301295at2759"/>
<accession>A0A2G2VFR6</accession>
<evidence type="ECO:0000313" key="1">
    <source>
        <dbReference type="EMBL" id="PHT31831.1"/>
    </source>
</evidence>